<dbReference type="RefSeq" id="WP_014136587.1">
    <property type="nucleotide sequence ID" value="NC_016109.1"/>
</dbReference>
<dbReference type="PATRIC" id="fig|452652.3.peg.3479"/>
<keyword evidence="2" id="KW-1185">Reference proteome</keyword>
<accession>E4NDJ9</accession>
<dbReference type="HOGENOM" id="CLU_488255_0_0_11"/>
<sequence>MPATVIHDDPPAISAQFTDGSSCTVRIRDSKNPALARELLLGLADLVKPHGDLDSTGSVQGYTTAIRHLCDKLAELGFTGTAAELTRGRLSEHWLGTAHPANEQKARAMLLRLDDIHSVLKPDVRGLVAGRSYSAHLRDKKPLPPYSEGEWARLTEACQRIVKLDFGRFKDAMAAAGRGRDPYEGGWSVDNVRWAMATWGPIEAAPVVSWRRDHPSGLSVNSFPYQAVKDTEVLFPNTGTIIAYRVLLGIYSGIVPDGLADLGLGDVDWAGDTTVLLDYVKGRTAPESLVLSRRASRLLQQWLEHSAPSRRFAPPDLKDKLWVRHTFPLPTRWTARTEDSMVLIRWARGAGLLDDQGRPLQIHRHRIRTTHGAMRDRRTWRGSRRSTIDPNRSPLVEGDHYLTLGTEAQREMVDDVIADAQMDMLRRAQPPVVLTDESMATLVRDYPEQVAALNLTDEVLTELLSGQRDVFSASCADQLSGLHGPKGKPCPARPWVCLACPLALFTPRHLPNLMRLRAFFSAMWQEMTSAEFMAVFGFYSQRLDSILTPGVHFSAESLARAAAQVADTDEELPLRAEERTVR</sequence>
<gene>
    <name evidence="1" type="ordered locus">KSE_34730</name>
</gene>
<evidence type="ECO:0008006" key="3">
    <source>
        <dbReference type="Google" id="ProtNLM"/>
    </source>
</evidence>
<dbReference type="KEGG" id="ksk:KSE_34730"/>
<dbReference type="Proteomes" id="UP000007076">
    <property type="component" value="Chromosome"/>
</dbReference>
<reference evidence="1 2" key="1">
    <citation type="journal article" date="2010" name="DNA Res.">
        <title>Genome sequence of Kitasatospora setae NBRC 14216T: an evolutionary snapshot of the family Streptomycetaceae.</title>
        <authorList>
            <person name="Ichikawa N."/>
            <person name="Oguchi A."/>
            <person name="Ikeda H."/>
            <person name="Ishikawa J."/>
            <person name="Kitani S."/>
            <person name="Watanabe Y."/>
            <person name="Nakamura S."/>
            <person name="Katano Y."/>
            <person name="Kishi E."/>
            <person name="Sasagawa M."/>
            <person name="Ankai A."/>
            <person name="Fukui S."/>
            <person name="Hashimoto Y."/>
            <person name="Kamata S."/>
            <person name="Otoguro M."/>
            <person name="Tanikawa S."/>
            <person name="Nihira T."/>
            <person name="Horinouchi S."/>
            <person name="Ohnishi Y."/>
            <person name="Hayakawa M."/>
            <person name="Kuzuyama T."/>
            <person name="Arisawa A."/>
            <person name="Nomoto F."/>
            <person name="Miura H."/>
            <person name="Takahashi Y."/>
            <person name="Fujita N."/>
        </authorList>
    </citation>
    <scope>NUCLEOTIDE SEQUENCE [LARGE SCALE GENOMIC DNA]</scope>
    <source>
        <strain evidence="2">ATCC 33774 / DSM 43861 / JCM 3304 / KCC A-0304 / NBRC 14216 / KM-6054</strain>
    </source>
</reference>
<dbReference type="eggNOG" id="ENOG5033RAT">
    <property type="taxonomic scope" value="Bacteria"/>
</dbReference>
<protein>
    <recommendedName>
        <fullName evidence="3">Integrase</fullName>
    </recommendedName>
</protein>
<dbReference type="STRING" id="452652.KSE_34730"/>
<evidence type="ECO:0000313" key="2">
    <source>
        <dbReference type="Proteomes" id="UP000007076"/>
    </source>
</evidence>
<dbReference type="EMBL" id="AP010968">
    <property type="protein sequence ID" value="BAJ29280.1"/>
    <property type="molecule type" value="Genomic_DNA"/>
</dbReference>
<evidence type="ECO:0000313" key="1">
    <source>
        <dbReference type="EMBL" id="BAJ29280.1"/>
    </source>
</evidence>
<organism evidence="1 2">
    <name type="scientific">Kitasatospora setae (strain ATCC 33774 / DSM 43861 / JCM 3304 / KCC A-0304 / NBRC 14216 / KM-6054)</name>
    <name type="common">Streptomyces setae</name>
    <dbReference type="NCBI Taxonomy" id="452652"/>
    <lineage>
        <taxon>Bacteria</taxon>
        <taxon>Bacillati</taxon>
        <taxon>Actinomycetota</taxon>
        <taxon>Actinomycetes</taxon>
        <taxon>Kitasatosporales</taxon>
        <taxon>Streptomycetaceae</taxon>
        <taxon>Kitasatospora</taxon>
    </lineage>
</organism>
<proteinExistence type="predicted"/>
<name>E4NDJ9_KITSK</name>
<dbReference type="AlphaFoldDB" id="E4NDJ9"/>